<evidence type="ECO:0008006" key="4">
    <source>
        <dbReference type="Google" id="ProtNLM"/>
    </source>
</evidence>
<accession>A0A2T8KNT7</accession>
<feature type="region of interest" description="Disordered" evidence="1">
    <location>
        <begin position="1"/>
        <end position="24"/>
    </location>
</feature>
<protein>
    <recommendedName>
        <fullName evidence="4">Myb/SANT-like domain-containing protein</fullName>
    </recommendedName>
</protein>
<feature type="region of interest" description="Disordered" evidence="1">
    <location>
        <begin position="85"/>
        <end position="130"/>
    </location>
</feature>
<evidence type="ECO:0000313" key="3">
    <source>
        <dbReference type="EMBL" id="PVH63835.1"/>
    </source>
</evidence>
<organism evidence="3">
    <name type="scientific">Panicum hallii</name>
    <dbReference type="NCBI Taxonomy" id="206008"/>
    <lineage>
        <taxon>Eukaryota</taxon>
        <taxon>Viridiplantae</taxon>
        <taxon>Streptophyta</taxon>
        <taxon>Embryophyta</taxon>
        <taxon>Tracheophyta</taxon>
        <taxon>Spermatophyta</taxon>
        <taxon>Magnoliopsida</taxon>
        <taxon>Liliopsida</taxon>
        <taxon>Poales</taxon>
        <taxon>Poaceae</taxon>
        <taxon>PACMAD clade</taxon>
        <taxon>Panicoideae</taxon>
        <taxon>Panicodae</taxon>
        <taxon>Paniceae</taxon>
        <taxon>Panicinae</taxon>
        <taxon>Panicum</taxon>
        <taxon>Panicum sect. Panicum</taxon>
    </lineage>
</organism>
<dbReference type="EMBL" id="CM008047">
    <property type="protein sequence ID" value="PVH63835.1"/>
    <property type="molecule type" value="Genomic_DNA"/>
</dbReference>
<dbReference type="PANTHER" id="PTHR46934">
    <property type="entry name" value="MYB_DNA-BIND_3 DOMAIN-CONTAINING PROTEIN-RELATED"/>
    <property type="match status" value="1"/>
</dbReference>
<evidence type="ECO:0000313" key="2">
    <source>
        <dbReference type="EMBL" id="PAN10795.1"/>
    </source>
</evidence>
<gene>
    <name evidence="2" type="ORF">PAHAL_2G117100</name>
    <name evidence="3" type="ORF">PAHAL_2G117400</name>
</gene>
<evidence type="ECO:0000256" key="1">
    <source>
        <dbReference type="SAM" id="MobiDB-lite"/>
    </source>
</evidence>
<dbReference type="Proteomes" id="UP000243499">
    <property type="component" value="Chromosome 2"/>
</dbReference>
<proteinExistence type="predicted"/>
<name>A0A2T8KNT7_9POAL</name>
<dbReference type="Gramene" id="PAN10795">
    <property type="protein sequence ID" value="PAN10795"/>
    <property type="gene ID" value="PAHAL_2G117100"/>
</dbReference>
<sequence length="194" mass="22423">MLQVARKHSGSNWNDERNMVEGPPTMWDNLVVTFPKIKKFRNNKARVSLYDALGQLYDGHLAEGTYNFASMESPQEEQPLQQIHEVPEEDDDDATTERDEDVLQRSGLRRTTTASRNTQGKEEKRPKRSAMIKEMMERFLEMREEEAARLAKQVEEESARLAKQAEEEAARLAREKEAAEIREGERHELGAARH</sequence>
<feature type="region of interest" description="Disordered" evidence="1">
    <location>
        <begin position="152"/>
        <end position="194"/>
    </location>
</feature>
<dbReference type="AlphaFoldDB" id="A0A2T8KNT7"/>
<dbReference type="PANTHER" id="PTHR46934:SF14">
    <property type="entry name" value="OS11G0427500 PROTEIN"/>
    <property type="match status" value="1"/>
</dbReference>
<dbReference type="Gramene" id="PVH63835">
    <property type="protein sequence ID" value="PVH63835"/>
    <property type="gene ID" value="PAHAL_2G117400"/>
</dbReference>
<feature type="compositionally biased region" description="Polar residues" evidence="1">
    <location>
        <begin position="109"/>
        <end position="118"/>
    </location>
</feature>
<reference evidence="3" key="1">
    <citation type="submission" date="2018-04" db="EMBL/GenBank/DDBJ databases">
        <title>WGS assembly of Panicum hallii.</title>
        <authorList>
            <person name="Lovell J."/>
            <person name="Jenkins J."/>
            <person name="Lowry D."/>
            <person name="Mamidi S."/>
            <person name="Sreedasyam A."/>
            <person name="Weng X."/>
            <person name="Barry K."/>
            <person name="Bonette J."/>
            <person name="Campitelli B."/>
            <person name="Daum C."/>
            <person name="Gordon S."/>
            <person name="Gould B."/>
            <person name="Lipzen A."/>
            <person name="Macqueen A."/>
            <person name="Palacio-Mejia J."/>
            <person name="Plott C."/>
            <person name="Shakirov E."/>
            <person name="Shu S."/>
            <person name="Yoshinaga Y."/>
            <person name="Zane M."/>
            <person name="Rokhsar D."/>
            <person name="Grimwood J."/>
            <person name="Schmutz J."/>
            <person name="Juenger T."/>
        </authorList>
    </citation>
    <scope>NUCLEOTIDE SEQUENCE [LARGE SCALE GENOMIC DNA]</scope>
    <source>
        <strain evidence="3">FIL2</strain>
    </source>
</reference>
<dbReference type="EMBL" id="CM008047">
    <property type="protein sequence ID" value="PAN10795.1"/>
    <property type="molecule type" value="Genomic_DNA"/>
</dbReference>